<dbReference type="HOGENOM" id="CLU_284364_0_0_11"/>
<evidence type="ECO:0000259" key="1">
    <source>
        <dbReference type="PROSITE" id="PS50883"/>
    </source>
</evidence>
<dbReference type="KEGG" id="afo:Afer_1101"/>
<dbReference type="SMART" id="SM00052">
    <property type="entry name" value="EAL"/>
    <property type="match status" value="1"/>
</dbReference>
<dbReference type="eggNOG" id="COG2200">
    <property type="taxonomic scope" value="Bacteria"/>
</dbReference>
<dbReference type="InterPro" id="IPR029787">
    <property type="entry name" value="Nucleotide_cyclase"/>
</dbReference>
<dbReference type="AlphaFoldDB" id="C7LZ76"/>
<dbReference type="Gene3D" id="3.20.20.450">
    <property type="entry name" value="EAL domain"/>
    <property type="match status" value="1"/>
</dbReference>
<dbReference type="Pfam" id="PF00990">
    <property type="entry name" value="GGDEF"/>
    <property type="match status" value="1"/>
</dbReference>
<accession>C7LZ76</accession>
<dbReference type="STRING" id="525909.Afer_1101"/>
<evidence type="ECO:0000313" key="3">
    <source>
        <dbReference type="EMBL" id="ACU54034.1"/>
    </source>
</evidence>
<keyword evidence="4" id="KW-1185">Reference proteome</keyword>
<feature type="domain" description="GGDEF" evidence="2">
    <location>
        <begin position="390"/>
        <end position="531"/>
    </location>
</feature>
<dbReference type="PROSITE" id="PS50887">
    <property type="entry name" value="GGDEF"/>
    <property type="match status" value="1"/>
</dbReference>
<dbReference type="InterPro" id="IPR043128">
    <property type="entry name" value="Rev_trsase/Diguanyl_cyclase"/>
</dbReference>
<dbReference type="PROSITE" id="PS50883">
    <property type="entry name" value="EAL"/>
    <property type="match status" value="1"/>
</dbReference>
<protein>
    <submittedName>
        <fullName evidence="3">Diguanylate cyclase/phosphodiesterase</fullName>
    </submittedName>
</protein>
<dbReference type="EMBL" id="CP001631">
    <property type="protein sequence ID" value="ACU54034.1"/>
    <property type="molecule type" value="Genomic_DNA"/>
</dbReference>
<dbReference type="RefSeq" id="WP_015798520.1">
    <property type="nucleotide sequence ID" value="NC_013124.1"/>
</dbReference>
<dbReference type="Proteomes" id="UP000000771">
    <property type="component" value="Chromosome"/>
</dbReference>
<dbReference type="SMART" id="SM00267">
    <property type="entry name" value="GGDEF"/>
    <property type="match status" value="1"/>
</dbReference>
<dbReference type="eggNOG" id="COG2199">
    <property type="taxonomic scope" value="Bacteria"/>
</dbReference>
<gene>
    <name evidence="3" type="ordered locus">Afer_1101</name>
</gene>
<dbReference type="CDD" id="cd01949">
    <property type="entry name" value="GGDEF"/>
    <property type="match status" value="1"/>
</dbReference>
<proteinExistence type="predicted"/>
<dbReference type="InterPro" id="IPR000160">
    <property type="entry name" value="GGDEF_dom"/>
</dbReference>
<dbReference type="NCBIfam" id="TIGR00254">
    <property type="entry name" value="GGDEF"/>
    <property type="match status" value="1"/>
</dbReference>
<reference evidence="3 4" key="1">
    <citation type="journal article" date="2009" name="Stand. Genomic Sci.">
        <title>Complete genome sequence of Acidimicrobium ferrooxidans type strain (ICP).</title>
        <authorList>
            <person name="Clum A."/>
            <person name="Nolan M."/>
            <person name="Lang E."/>
            <person name="Glavina Del Rio T."/>
            <person name="Tice H."/>
            <person name="Copeland A."/>
            <person name="Cheng J.F."/>
            <person name="Lucas S."/>
            <person name="Chen F."/>
            <person name="Bruce D."/>
            <person name="Goodwin L."/>
            <person name="Pitluck S."/>
            <person name="Ivanova N."/>
            <person name="Mavrommatis K."/>
            <person name="Mikhailova N."/>
            <person name="Pati A."/>
            <person name="Chen A."/>
            <person name="Palaniappan K."/>
            <person name="Goker M."/>
            <person name="Spring S."/>
            <person name="Land M."/>
            <person name="Hauser L."/>
            <person name="Chang Y.J."/>
            <person name="Jeffries C.C."/>
            <person name="Chain P."/>
            <person name="Bristow J."/>
            <person name="Eisen J.A."/>
            <person name="Markowitz V."/>
            <person name="Hugenholtz P."/>
            <person name="Kyrpides N.C."/>
            <person name="Klenk H.P."/>
            <person name="Lapidus A."/>
        </authorList>
    </citation>
    <scope>NUCLEOTIDE SEQUENCE [LARGE SCALE GENOMIC DNA]</scope>
    <source>
        <strain evidence="4">DSM 10331 / JCM 15462 / NBRC 103882 / ICP</strain>
    </source>
</reference>
<name>C7LZ76_ACIFD</name>
<dbReference type="CDD" id="cd01948">
    <property type="entry name" value="EAL"/>
    <property type="match status" value="1"/>
</dbReference>
<dbReference type="PANTHER" id="PTHR44757:SF2">
    <property type="entry name" value="BIOFILM ARCHITECTURE MAINTENANCE PROTEIN MBAA"/>
    <property type="match status" value="1"/>
</dbReference>
<evidence type="ECO:0000313" key="4">
    <source>
        <dbReference type="Proteomes" id="UP000000771"/>
    </source>
</evidence>
<dbReference type="InterPro" id="IPR035919">
    <property type="entry name" value="EAL_sf"/>
</dbReference>
<dbReference type="SUPFAM" id="SSF141868">
    <property type="entry name" value="EAL domain-like"/>
    <property type="match status" value="1"/>
</dbReference>
<sequence length="1092" mass="114017">MTWRLRGRWRLVVLAAIWMPLLLALTVGASWLRRVDASSVSSERALANAVARAWARRVAVRADLVVADLDTVGTVLIGPRPTLASLPATMVPVLEAFVARQSAIEGIAVVAPHGGSIWWRAGRAVDPVAVGASGTRLVRVSNGFEIAVAIHARRSAQVDYLVEALVAPGTLQVAAPAQTGVRAVSLAIGGVRVFDRATAATMHVQVASALGPVEVEFTARTSVLDAASGPMSALVAAIVVLVGASALVTQRFVRDSERYQAELAWREALERALAELAGAAEGAQSVGAFLEAAAGILGRVPGVRVLQGRDGDGLEVVADDPRRRAWLAPFEPRIRGAIDREVAEFALVDRLRRAEAEARSIARRDPLTGLANRMALTERLVRLTSDASVGAVVCMLIDLDDFKEVNDSFGHVVGDQVLIEAARRVAGEVARRLPSALVARFGGDEFVILAALAMDEAAARDLAQRIGRALRRPVELEAGLAVTIGASVGWSWWPRDAGDLAGLLRVADATMYEAKRARSVRGAGASDARSAIVDPWGPEATAELAEDPSWRVALGGALPDEVLDALVDGPAAAARAVARWGGGAVAELADVPPSTRIAMARLETGLNVAGARRRVLRARWSEALDGLDGRPLGSVLEEVDVAGGLAGVHGAALVEVTGAGRLRVRGSAGRERAALVAALEEPSGPLARRVIGVDEQVVGDGAIVCRREDSSVWGLVVAVEVAPDATEPLLGRLVEAICDRIALLRRGYHSTLGRREILTRLRGGGVRLALQPIVRLGDASVIGLEALARLDDGRGRLWSPAEFLPFLSAAELGELFERVLDDAVGLAANCLRPDLAIGVNAPTAVLANPSSVDTIRRVLERYAVAPWRLTIEVLEDSTGAPSSLEATLVALGALGVRRALDDVGSSGQGIVRLASLSVDLVKVASDVVAALGENPLQAIVTLDAVARLGEGQGCSVVLEGIETRAQFEVARALGIELGQGYFLGRPELARADAAWVDPGVAAEAVGAAYTTLPGALAWHWRHRGGHECAVEACPITPALTGALAALHLVVHGRGDAGSPTTLTDALVAAIASEASASGSADLRGYAVVDGGR</sequence>
<dbReference type="InterPro" id="IPR052155">
    <property type="entry name" value="Biofilm_reg_signaling"/>
</dbReference>
<dbReference type="SUPFAM" id="SSF55073">
    <property type="entry name" value="Nucleotide cyclase"/>
    <property type="match status" value="1"/>
</dbReference>
<dbReference type="PANTHER" id="PTHR44757">
    <property type="entry name" value="DIGUANYLATE CYCLASE DGCP"/>
    <property type="match status" value="1"/>
</dbReference>
<dbReference type="InterPro" id="IPR001633">
    <property type="entry name" value="EAL_dom"/>
</dbReference>
<dbReference type="Pfam" id="PF00563">
    <property type="entry name" value="EAL"/>
    <property type="match status" value="1"/>
</dbReference>
<dbReference type="OrthoDB" id="23692at2"/>
<evidence type="ECO:0000259" key="2">
    <source>
        <dbReference type="PROSITE" id="PS50887"/>
    </source>
</evidence>
<dbReference type="Gene3D" id="3.30.70.270">
    <property type="match status" value="1"/>
</dbReference>
<feature type="domain" description="EAL" evidence="1">
    <location>
        <begin position="750"/>
        <end position="1000"/>
    </location>
</feature>
<organism evidence="3 4">
    <name type="scientific">Acidimicrobium ferrooxidans (strain DSM 10331 / JCM 15462 / NBRC 103882 / ICP)</name>
    <dbReference type="NCBI Taxonomy" id="525909"/>
    <lineage>
        <taxon>Bacteria</taxon>
        <taxon>Bacillati</taxon>
        <taxon>Actinomycetota</taxon>
        <taxon>Acidimicrobiia</taxon>
        <taxon>Acidimicrobiales</taxon>
        <taxon>Acidimicrobiaceae</taxon>
        <taxon>Acidimicrobium</taxon>
    </lineage>
</organism>